<evidence type="ECO:0000256" key="2">
    <source>
        <dbReference type="ARBA" id="ARBA00022448"/>
    </source>
</evidence>
<keyword evidence="3 10" id="KW-1134">Transmembrane beta strand</keyword>
<dbReference type="PANTHER" id="PTHR47234">
    <property type="match status" value="1"/>
</dbReference>
<evidence type="ECO:0000256" key="11">
    <source>
        <dbReference type="RuleBase" id="RU003357"/>
    </source>
</evidence>
<dbReference type="InterPro" id="IPR011662">
    <property type="entry name" value="Secretin/TonB_short_N"/>
</dbReference>
<comment type="subcellular location">
    <subcellularLocation>
        <location evidence="1 10">Cell outer membrane</location>
        <topology evidence="1 10">Multi-pass membrane protein</topology>
    </subcellularLocation>
</comment>
<keyword evidence="4" id="KW-0406">Ion transport</keyword>
<keyword evidence="8 10" id="KW-0472">Membrane</keyword>
<dbReference type="PROSITE" id="PS52016">
    <property type="entry name" value="TONB_DEPENDENT_REC_3"/>
    <property type="match status" value="1"/>
</dbReference>
<name>A0A8S8XFL2_9PROT</name>
<dbReference type="GO" id="GO:0006826">
    <property type="term" value="P:iron ion transport"/>
    <property type="evidence" value="ECO:0007669"/>
    <property type="project" value="UniProtKB-KW"/>
</dbReference>
<keyword evidence="2 10" id="KW-0813">Transport</keyword>
<dbReference type="RefSeq" id="WP_420243033.1">
    <property type="nucleotide sequence ID" value="NZ_BOPV01000001.1"/>
</dbReference>
<dbReference type="PANTHER" id="PTHR47234:SF2">
    <property type="entry name" value="TONB-DEPENDENT RECEPTOR"/>
    <property type="match status" value="1"/>
</dbReference>
<dbReference type="Gene3D" id="3.55.50.30">
    <property type="match status" value="1"/>
</dbReference>
<keyword evidence="4" id="KW-0410">Iron transport</keyword>
<evidence type="ECO:0000256" key="7">
    <source>
        <dbReference type="ARBA" id="ARBA00023077"/>
    </source>
</evidence>
<evidence type="ECO:0000259" key="12">
    <source>
        <dbReference type="SMART" id="SM00965"/>
    </source>
</evidence>
<evidence type="ECO:0000313" key="13">
    <source>
        <dbReference type="EMBL" id="GIL39915.1"/>
    </source>
</evidence>
<organism evidence="13 14">
    <name type="scientific">Roseiterribacter gracilis</name>
    <dbReference type="NCBI Taxonomy" id="2812848"/>
    <lineage>
        <taxon>Bacteria</taxon>
        <taxon>Pseudomonadati</taxon>
        <taxon>Pseudomonadota</taxon>
        <taxon>Alphaproteobacteria</taxon>
        <taxon>Rhodospirillales</taxon>
        <taxon>Roseiterribacteraceae</taxon>
        <taxon>Roseiterribacter</taxon>
    </lineage>
</organism>
<dbReference type="InterPro" id="IPR000531">
    <property type="entry name" value="Beta-barrel_TonB"/>
</dbReference>
<dbReference type="Pfam" id="PF00593">
    <property type="entry name" value="TonB_dep_Rec_b-barrel"/>
    <property type="match status" value="1"/>
</dbReference>
<evidence type="ECO:0000256" key="1">
    <source>
        <dbReference type="ARBA" id="ARBA00004571"/>
    </source>
</evidence>
<dbReference type="SMART" id="SM00965">
    <property type="entry name" value="STN"/>
    <property type="match status" value="1"/>
</dbReference>
<feature type="domain" description="Secretin/TonB short N-terminal" evidence="12">
    <location>
        <begin position="74"/>
        <end position="125"/>
    </location>
</feature>
<dbReference type="Pfam" id="PF07715">
    <property type="entry name" value="Plug"/>
    <property type="match status" value="1"/>
</dbReference>
<evidence type="ECO:0000256" key="6">
    <source>
        <dbReference type="ARBA" id="ARBA00023004"/>
    </source>
</evidence>
<dbReference type="InterPro" id="IPR036942">
    <property type="entry name" value="Beta-barrel_TonB_sf"/>
</dbReference>
<dbReference type="Proteomes" id="UP000681075">
    <property type="component" value="Unassembled WGS sequence"/>
</dbReference>
<keyword evidence="7 11" id="KW-0798">TonB box</keyword>
<dbReference type="EMBL" id="BOPV01000001">
    <property type="protein sequence ID" value="GIL39915.1"/>
    <property type="molecule type" value="Genomic_DNA"/>
</dbReference>
<dbReference type="Gene3D" id="2.170.130.10">
    <property type="entry name" value="TonB-dependent receptor, plug domain"/>
    <property type="match status" value="1"/>
</dbReference>
<proteinExistence type="inferred from homology"/>
<comment type="caution">
    <text evidence="13">The sequence shown here is derived from an EMBL/GenBank/DDBJ whole genome shotgun (WGS) entry which is preliminary data.</text>
</comment>
<sequence length="1009" mass="107271">MGHSVSTARSARSPEKVRAHRNLLIASSTALYLCLAIGVVPSQRAYAQTEVTNFNVPAQPLRSALLAYSAQSKVQVAIPDELVEGKNAPAVTGALSNEQALQTLLGGSGVSYEFVSPRAARLIGLQRQSLLSQRPRLAENTSMRASPSLPLTANTPEELVVTGTRIKGAGPVGSEVVTLNREQISESGRTTTADVIRSIPQNSGLGAAEAARGNFGSAIPNTGYGTGANLRGLGPDATLTLINGRRMAPAGQGSFVDVSQIPVSAIEKIEVVLDGASAIYGSDAVAGVVNLVLRRDFEGLETTGRYALANGFRQITAGQSVGTHWEGGGAFLSYEFFHQTHLAAEKRSYVTDDLRAFGGPDLRVAFGNPGTIAANGTTYAIPSGQNGVGLSVQRLIPGTVNLSDTKRGTDILPDQERHSVVATASHDLTDRIRVYEESFYSRRAFNSRVAEQTGTISVPSTNPFFVSPAAGARTVSIQYAYGNDIGNSVQKGVQENYTITPGVSIDVGGSWRADLYGSYSADIASGVTGNRINTFLLASALADTNPATAFNPFGAGSQTSSATLARILGYTSDTTTTYRVASGNAEVGGDLIELPAGKVKLVSGVEYRKEQFRSESFNYSSTPQPVQTALTEKRRRVTAAYGELLVPLVGEATGTTGLHTLELSIAGRAERYSDFGRSENPKVGMRWRPISDLEFRGSWGTSFKAPFLRQLNESTNLILVTTIPDPRSASGRSSVLFLSGGNAQLKPETAETWSAGFDLRPRFLPGLTLGVTYFSVDYRDRIQSLSTGELGVLLQNPSAFASAVRLSPSASDVQALYGSPQFSPTSTKPPASQIAAIVDGRPLNLSVVQQRGLDVSLAYNFVGLGGDYGVVGGMTYIPTYDVARTPAASATDRSRTIGFPLEISARAGITWRDGNWNAAGFVNYQSGYQNTLVTPAASVDAWTTVDASVAYRTDDDRRWLGGMRFTVGIQNLLNRKPPVVIDTVHSVAYDPEQGSPIGRVVSLTIQKRW</sequence>
<evidence type="ECO:0000256" key="3">
    <source>
        <dbReference type="ARBA" id="ARBA00022452"/>
    </source>
</evidence>
<keyword evidence="5 10" id="KW-0812">Transmembrane</keyword>
<dbReference type="GO" id="GO:0009279">
    <property type="term" value="C:cell outer membrane"/>
    <property type="evidence" value="ECO:0007669"/>
    <property type="project" value="UniProtKB-SubCell"/>
</dbReference>
<keyword evidence="13" id="KW-0675">Receptor</keyword>
<gene>
    <name evidence="13" type="ORF">TMPK1_21520</name>
</gene>
<evidence type="ECO:0000256" key="8">
    <source>
        <dbReference type="ARBA" id="ARBA00023136"/>
    </source>
</evidence>
<dbReference type="InterPro" id="IPR037066">
    <property type="entry name" value="Plug_dom_sf"/>
</dbReference>
<keyword evidence="6" id="KW-0408">Iron</keyword>
<dbReference type="InterPro" id="IPR039426">
    <property type="entry name" value="TonB-dep_rcpt-like"/>
</dbReference>
<protein>
    <submittedName>
        <fullName evidence="13">TonB-dependent receptor</fullName>
    </submittedName>
</protein>
<dbReference type="InterPro" id="IPR012910">
    <property type="entry name" value="Plug_dom"/>
</dbReference>
<reference evidence="13" key="1">
    <citation type="submission" date="2021-02" db="EMBL/GenBank/DDBJ databases">
        <title>Genome sequence of Rhodospirillales sp. strain TMPK1 isolated from soil.</title>
        <authorList>
            <person name="Nakai R."/>
            <person name="Kusada H."/>
            <person name="Tamaki H."/>
        </authorList>
    </citation>
    <scope>NUCLEOTIDE SEQUENCE</scope>
    <source>
        <strain evidence="13">TMPK1</strain>
    </source>
</reference>
<accession>A0A8S8XFL2</accession>
<dbReference type="Gene3D" id="2.40.170.20">
    <property type="entry name" value="TonB-dependent receptor, beta-barrel domain"/>
    <property type="match status" value="1"/>
</dbReference>
<evidence type="ECO:0000256" key="10">
    <source>
        <dbReference type="PROSITE-ProRule" id="PRU01360"/>
    </source>
</evidence>
<keyword evidence="14" id="KW-1185">Reference proteome</keyword>
<evidence type="ECO:0000256" key="4">
    <source>
        <dbReference type="ARBA" id="ARBA00022496"/>
    </source>
</evidence>
<evidence type="ECO:0000313" key="14">
    <source>
        <dbReference type="Proteomes" id="UP000681075"/>
    </source>
</evidence>
<dbReference type="SUPFAM" id="SSF56935">
    <property type="entry name" value="Porins"/>
    <property type="match status" value="1"/>
</dbReference>
<evidence type="ECO:0000256" key="5">
    <source>
        <dbReference type="ARBA" id="ARBA00022692"/>
    </source>
</evidence>
<keyword evidence="9 10" id="KW-0998">Cell outer membrane</keyword>
<evidence type="ECO:0000256" key="9">
    <source>
        <dbReference type="ARBA" id="ARBA00023237"/>
    </source>
</evidence>
<comment type="similarity">
    <text evidence="10 11">Belongs to the TonB-dependent receptor family.</text>
</comment>
<dbReference type="AlphaFoldDB" id="A0A8S8XFL2"/>